<feature type="domain" description="Trimeric autotransporter adhesin YadA-like head" evidence="15">
    <location>
        <begin position="243"/>
        <end position="265"/>
    </location>
</feature>
<evidence type="ECO:0000256" key="4">
    <source>
        <dbReference type="ARBA" id="ARBA00022448"/>
    </source>
</evidence>
<keyword evidence="9 13" id="KW-0472">Membrane</keyword>
<evidence type="ECO:0000259" key="14">
    <source>
        <dbReference type="Pfam" id="PF03895"/>
    </source>
</evidence>
<evidence type="ECO:0000256" key="2">
    <source>
        <dbReference type="ARBA" id="ARBA00004442"/>
    </source>
</evidence>
<feature type="domain" description="Trimeric autotransporter adhesin YadA-like head" evidence="15">
    <location>
        <begin position="585"/>
        <end position="607"/>
    </location>
</feature>
<dbReference type="Pfam" id="PF03895">
    <property type="entry name" value="YadA_anchor"/>
    <property type="match status" value="1"/>
</dbReference>
<dbReference type="InterPro" id="IPR024973">
    <property type="entry name" value="ESPR"/>
</dbReference>
<evidence type="ECO:0000256" key="8">
    <source>
        <dbReference type="ARBA" id="ARBA00022927"/>
    </source>
</evidence>
<feature type="domain" description="ESPR" evidence="17">
    <location>
        <begin position="1"/>
        <end position="47"/>
    </location>
</feature>
<feature type="domain" description="Trimeric autotransporter adhesin YadA-like head" evidence="15">
    <location>
        <begin position="1413"/>
        <end position="1433"/>
    </location>
</feature>
<evidence type="ECO:0000256" key="11">
    <source>
        <dbReference type="SAM" id="Coils"/>
    </source>
</evidence>
<dbReference type="Gene3D" id="2.150.10.10">
    <property type="entry name" value="Serralysin-like metalloprotease, C-terminal"/>
    <property type="match status" value="10"/>
</dbReference>
<protein>
    <submittedName>
        <fullName evidence="18">Hep/Hag repeat protein</fullName>
    </submittedName>
</protein>
<comment type="caution">
    <text evidence="18">The sequence shown here is derived from an EMBL/GenBank/DDBJ whole genome shotgun (WGS) entry which is preliminary data.</text>
</comment>
<evidence type="ECO:0000256" key="12">
    <source>
        <dbReference type="SAM" id="MobiDB-lite"/>
    </source>
</evidence>
<evidence type="ECO:0000256" key="9">
    <source>
        <dbReference type="ARBA" id="ARBA00023136"/>
    </source>
</evidence>
<dbReference type="EMBL" id="AFIJ01000005">
    <property type="protein sequence ID" value="EGL42277.1"/>
    <property type="molecule type" value="Genomic_DNA"/>
</dbReference>
<accession>A0ABP2L7R1</accession>
<keyword evidence="5" id="KW-1134">Transmembrane beta strand</keyword>
<feature type="domain" description="Trimeric autotransporter adhesin YadA-like head" evidence="15">
    <location>
        <begin position="774"/>
        <end position="797"/>
    </location>
</feature>
<comment type="similarity">
    <text evidence="3">Belongs to the autotransporter-2 (AT-2) (TC 1.B.40) family.</text>
</comment>
<feature type="domain" description="Trimeric autotransporter adhesin YadA-like C-terminal membrane anchor" evidence="14">
    <location>
        <begin position="1810"/>
        <end position="1863"/>
    </location>
</feature>
<dbReference type="Pfam" id="PF05658">
    <property type="entry name" value="YadA_head"/>
    <property type="match status" value="13"/>
</dbReference>
<dbReference type="CDD" id="cd12820">
    <property type="entry name" value="LbR_YadA-like"/>
    <property type="match status" value="4"/>
</dbReference>
<evidence type="ECO:0000259" key="15">
    <source>
        <dbReference type="Pfam" id="PF05658"/>
    </source>
</evidence>
<evidence type="ECO:0000256" key="7">
    <source>
        <dbReference type="ARBA" id="ARBA00022729"/>
    </source>
</evidence>
<feature type="transmembrane region" description="Helical" evidence="13">
    <location>
        <begin position="36"/>
        <end position="55"/>
    </location>
</feature>
<evidence type="ECO:0000313" key="18">
    <source>
        <dbReference type="EMBL" id="EGL42277.1"/>
    </source>
</evidence>
<dbReference type="InterPro" id="IPR045584">
    <property type="entry name" value="Pilin-like"/>
</dbReference>
<feature type="coiled-coil region" evidence="11">
    <location>
        <begin position="1882"/>
        <end position="1909"/>
    </location>
</feature>
<dbReference type="RefSeq" id="WP_007390422.1">
    <property type="nucleotide sequence ID" value="NZ_AFIJ01000005.1"/>
</dbReference>
<evidence type="ECO:0000256" key="3">
    <source>
        <dbReference type="ARBA" id="ARBA00005848"/>
    </source>
</evidence>
<dbReference type="InterPro" id="IPR008635">
    <property type="entry name" value="Coiled_stalk_dom"/>
</dbReference>
<feature type="domain" description="Trimeric autotransporter adhesin YadA-like stalk" evidence="16">
    <location>
        <begin position="967"/>
        <end position="995"/>
    </location>
</feature>
<proteinExistence type="inferred from homology"/>
<feature type="domain" description="Trimeric autotransporter adhesin YadA-like stalk" evidence="16">
    <location>
        <begin position="1616"/>
        <end position="1656"/>
    </location>
</feature>
<feature type="domain" description="Trimeric autotransporter adhesin YadA-like head" evidence="15">
    <location>
        <begin position="1291"/>
        <end position="1317"/>
    </location>
</feature>
<name>A0ABP2L7R1_9FIRM</name>
<evidence type="ECO:0000256" key="5">
    <source>
        <dbReference type="ARBA" id="ARBA00022452"/>
    </source>
</evidence>
<sequence length="1924" mass="201759">MNRIFKVIWSETKHAYCVVSEIAHTHRRTSTRRTKAASLAAVFLVSVAGSAYAALTPDKQAVYDAVIQQLAQTSGKASLGKVKVDNDKETLSLGYVQWDGKHGNLYLGTTAAGNEVGTSQTQYTHGIPGSNIAWGSGNVAGLALEAQTEEATVDGKKTNIITGYKRERQADGFMIPLWNINSSGDARSYSTAIGFLNAAYGVGAFSVGQYSAAGADSAFAGGYGAIASAKQAFAFGKEVKAMGENSVAMGEKSEAWATNSFAVGNTAKAQDVGAIAMGNNATASGKSSFAAGVKSKATAYSTVALGDNAAAAGNYAVAMGHKAKATEENSSAVGAWAKATGEYSSALGASSKALGFLSTAVGGGKVKEDGDRGLSMGYGAQTTVADGVSVGSDSVASRRENVYGYNVLGGNAYDTESIGAAYGQGKKEEIEGYDRGLAEKQPQLAAAEAAYHKAQQDLDDMSHGRPGALEFTSANREKLEAEIARTKQVYENLQKEFDEIKAKRNTLTGAYLSSSAAVSVGNEETGMTRQITGVAAGSEDTDAVNVAQLKALNKKVDGKKDIHFFSSNGSDSGINYDNQGARAGYTTAIGPDAMATEENSQAFGYRARAIGHSSIVFGVESTASGARDIAIGYGSHAVGSDNTNTSWNDTIAIGWNALSRGGSFASGTGAVAGGSGSVALGAGAYVGTKWLDDETQKAQNVNKWVLTRSFLDKGLRDELKAKFPEKFAEWEQRAEKMPAAMGSEYLEQKLRTLAMEQLPQMTSPSMKNTMKDMESSIAIGRRTKVYSASAIAIGSEAKVGENLDGAIALGNQSLATRNAGIFGYDPTSDAKTWTDFKKAHPEAGIGAVREQEIQREMNDLSDEVAQMGPTYQAWVDKEKYPDKYLDERKAYAEAHGNTLNGNNEWVEWVLHARNEQQKLWNKGQELTNKYNNLQKELNGGANLGKGAWIGNKAALAIGNEEDGITRQITGVAAGTKDTDAVNVAQLKVLNTKVDKVAEGSVHYLSVNSSEQGAGSNYKNDGAKGVHAVAIGAYATADSAGGVALGRDSTEKRAGGLFGYNPKNGAAFVDGTAVAEYLGKTTEYDALQTEMTAKKKAVEEAKKALKENAADITKKENLNKAYQALEAVQQKENLLLGAYRSAGGYGAFSVGNEEKGITRQITGVAAGTKDTDAVNVAQLKVLNTKVDKVAANSTAYTVETKENDDNTTTVTIKSNKAGDKGTAVTVATKDIHITSGTYDKTTKKLTFTTNTNTTFNVDMNDVINAAAEGSVHYLSVNSSEQGAGSNYKNDGAVGENSIAIGNKAEAFHWGSSAIGNQAWSIGAFSQAWGWGAIASGEKGIDKETYDKLSEAEKKNYQLYSFLLDTGDKSLYYRTKYEEYTPEEYRALPADRQQALDKIGYQYSEARKKEIMAPRSLAIGIYARAVGKYTTAVGNWANASGIQATALGTQAKATGDFSIAAGDRAEASGGQSVAVGTQAKSDGVFSTAVGTLVQSDGALSTAVGVQAKSSGNQSIAVGFKAVTNFTESIAVGNKAETVKGWSAAIGSGAKTQGTASTAVGGLKVSATVDYGAAFGSFSVAQREKGVSGYLANGQAGLAWKSNLGAFSVGDDVKGYSRQITGVAAGSEDTDAVNVAQLKAIEKKIGTGGTNGKDGKSAYDIWLETQTDKTKTKQDFLDSLKGKDGKDGTGADIDIKGDTGSGVSVTSNTESGKKTYTIGLSTKIKAGEVTIDGTKDKENIAVGYVKINGEKGKGTITGLSNKTWDPNHIESGRAATEDQLKAVTQGMTEISGGIAHVGAHAAALAALHPLDFNADEKLDLAAGVGNYNGANAVAVGAYYRPNERTMFSIGGSFGSGKNMVNGGVSLKVGSGSVRSMAKAVPARQLAAQQREIREQRAQIQVLQQRDKDKEAQIQALWQEIRQLKKLK</sequence>
<feature type="domain" description="Trimeric autotransporter adhesin YadA-like head" evidence="15">
    <location>
        <begin position="1465"/>
        <end position="1489"/>
    </location>
</feature>
<feature type="domain" description="Trimeric autotransporter adhesin YadA-like head" evidence="15">
    <location>
        <begin position="1495"/>
        <end position="1519"/>
    </location>
</feature>
<dbReference type="Proteomes" id="UP000004018">
    <property type="component" value="Unassembled WGS sequence"/>
</dbReference>
<keyword evidence="6 13" id="KW-0812">Transmembrane</keyword>
<keyword evidence="10" id="KW-0998">Cell outer membrane</keyword>
<evidence type="ECO:0000259" key="16">
    <source>
        <dbReference type="Pfam" id="PF05662"/>
    </source>
</evidence>
<comment type="subcellular location">
    <subcellularLocation>
        <location evidence="2">Cell outer membrane</location>
    </subcellularLocation>
    <subcellularLocation>
        <location evidence="1">Cell surface</location>
    </subcellularLocation>
</comment>
<evidence type="ECO:0000256" key="10">
    <source>
        <dbReference type="ARBA" id="ARBA00023237"/>
    </source>
</evidence>
<feature type="domain" description="Trimeric autotransporter adhesin YadA-like head" evidence="15">
    <location>
        <begin position="273"/>
        <end position="292"/>
    </location>
</feature>
<feature type="domain" description="Trimeric autotransporter adhesin YadA-like head" evidence="15">
    <location>
        <begin position="325"/>
        <end position="351"/>
    </location>
</feature>
<feature type="compositionally biased region" description="Basic and acidic residues" evidence="12">
    <location>
        <begin position="1685"/>
        <end position="1694"/>
    </location>
</feature>
<evidence type="ECO:0000313" key="19">
    <source>
        <dbReference type="Proteomes" id="UP000004018"/>
    </source>
</evidence>
<dbReference type="Pfam" id="PF05662">
    <property type="entry name" value="YadA_stalk"/>
    <property type="match status" value="4"/>
</dbReference>
<dbReference type="InterPro" id="IPR005594">
    <property type="entry name" value="YadA_C"/>
</dbReference>
<keyword evidence="8" id="KW-0653">Protein transport</keyword>
<feature type="domain" description="Trimeric autotransporter adhesin YadA-like head" evidence="15">
    <location>
        <begin position="1437"/>
        <end position="1463"/>
    </location>
</feature>
<feature type="coiled-coil region" evidence="11">
    <location>
        <begin position="1083"/>
        <end position="1117"/>
    </location>
</feature>
<organism evidence="18 19">
    <name type="scientific">Megasphaera lornae</name>
    <dbReference type="NCBI Taxonomy" id="1000568"/>
    <lineage>
        <taxon>Bacteria</taxon>
        <taxon>Bacillati</taxon>
        <taxon>Bacillota</taxon>
        <taxon>Negativicutes</taxon>
        <taxon>Veillonellales</taxon>
        <taxon>Veillonellaceae</taxon>
        <taxon>Megasphaera</taxon>
    </lineage>
</organism>
<feature type="domain" description="Trimeric autotransporter adhesin YadA-like stalk" evidence="16">
    <location>
        <begin position="1159"/>
        <end position="1194"/>
    </location>
</feature>
<evidence type="ECO:0000259" key="17">
    <source>
        <dbReference type="Pfam" id="PF13018"/>
    </source>
</evidence>
<evidence type="ECO:0000256" key="6">
    <source>
        <dbReference type="ARBA" id="ARBA00022692"/>
    </source>
</evidence>
<feature type="region of interest" description="Disordered" evidence="12">
    <location>
        <begin position="1685"/>
        <end position="1705"/>
    </location>
</feature>
<evidence type="ECO:0000256" key="13">
    <source>
        <dbReference type="SAM" id="Phobius"/>
    </source>
</evidence>
<feature type="domain" description="Trimeric autotransporter adhesin YadA-like head" evidence="15">
    <location>
        <begin position="297"/>
        <end position="323"/>
    </location>
</feature>
<reference evidence="18 19" key="1">
    <citation type="submission" date="2011-04" db="EMBL/GenBank/DDBJ databases">
        <authorList>
            <person name="Harkins D.M."/>
            <person name="Madupu R."/>
            <person name="Durkin A.S."/>
            <person name="Torralba M."/>
            <person name="Methe B."/>
            <person name="Sutton G.G."/>
            <person name="Nelson K.E."/>
        </authorList>
    </citation>
    <scope>NUCLEOTIDE SEQUENCE [LARGE SCALE GENOMIC DNA]</scope>
    <source>
        <strain evidence="18 19">UPII 199-6</strain>
    </source>
</reference>
<keyword evidence="4" id="KW-0813">Transport</keyword>
<feature type="domain" description="Trimeric autotransporter adhesin YadA-like head" evidence="15">
    <location>
        <begin position="1022"/>
        <end position="1048"/>
    </location>
</feature>
<dbReference type="InterPro" id="IPR011049">
    <property type="entry name" value="Serralysin-like_metalloprot_C"/>
</dbReference>
<dbReference type="SUPFAM" id="SSF101967">
    <property type="entry name" value="Adhesin YadA, collagen-binding domain"/>
    <property type="match status" value="8"/>
</dbReference>
<dbReference type="Gene3D" id="3.30.1300.30">
    <property type="entry name" value="GSPII I/J protein-like"/>
    <property type="match status" value="1"/>
</dbReference>
<feature type="domain" description="Trimeric autotransporter adhesin YadA-like head" evidence="15">
    <location>
        <begin position="609"/>
        <end position="635"/>
    </location>
</feature>
<dbReference type="SUPFAM" id="SSF54523">
    <property type="entry name" value="Pili subunits"/>
    <property type="match status" value="1"/>
</dbReference>
<dbReference type="InterPro" id="IPR008640">
    <property type="entry name" value="Adhesin_Head_dom"/>
</dbReference>
<evidence type="ECO:0000256" key="1">
    <source>
        <dbReference type="ARBA" id="ARBA00004241"/>
    </source>
</evidence>
<keyword evidence="13" id="KW-1133">Transmembrane helix</keyword>
<gene>
    <name evidence="18" type="ORF">HMPREF1039_1601</name>
</gene>
<keyword evidence="7" id="KW-0732">Signal</keyword>
<feature type="coiled-coil region" evidence="11">
    <location>
        <begin position="469"/>
        <end position="510"/>
    </location>
</feature>
<keyword evidence="19" id="KW-1185">Reference proteome</keyword>
<dbReference type="Pfam" id="PF13018">
    <property type="entry name" value="ESPR"/>
    <property type="match status" value="1"/>
</dbReference>
<keyword evidence="11" id="KW-0175">Coiled coil</keyword>
<feature type="domain" description="Trimeric autotransporter adhesin YadA-like stalk" evidence="16">
    <location>
        <begin position="530"/>
        <end position="559"/>
    </location>
</feature>